<dbReference type="Pfam" id="PF07883">
    <property type="entry name" value="Cupin_2"/>
    <property type="match status" value="1"/>
</dbReference>
<sequence length="124" mass="12507">MNVVRATEAPTFDIPGIRFTSLATPSLGSSGTCVWQLTVEGGVSSETAHVLDQDEVFVVLAGGVRLVPDGPELGVGDAAVVPAGDPIQLVNPGSSPARLQVAIRAGFTATMADGTPVGTPPWAA</sequence>
<accession>A0ABP7IJ52</accession>
<protein>
    <recommendedName>
        <fullName evidence="1">Cupin type-2 domain-containing protein</fullName>
    </recommendedName>
</protein>
<evidence type="ECO:0000313" key="3">
    <source>
        <dbReference type="Proteomes" id="UP001501821"/>
    </source>
</evidence>
<evidence type="ECO:0000259" key="1">
    <source>
        <dbReference type="Pfam" id="PF07883"/>
    </source>
</evidence>
<dbReference type="InterPro" id="IPR013096">
    <property type="entry name" value="Cupin_2"/>
</dbReference>
<comment type="caution">
    <text evidence="2">The sequence shown here is derived from an EMBL/GenBank/DDBJ whole genome shotgun (WGS) entry which is preliminary data.</text>
</comment>
<dbReference type="InterPro" id="IPR014710">
    <property type="entry name" value="RmlC-like_jellyroll"/>
</dbReference>
<feature type="domain" description="Cupin type-2" evidence="1">
    <location>
        <begin position="38"/>
        <end position="99"/>
    </location>
</feature>
<dbReference type="RefSeq" id="WP_344775265.1">
    <property type="nucleotide sequence ID" value="NZ_BAABAH010000006.1"/>
</dbReference>
<dbReference type="InterPro" id="IPR011051">
    <property type="entry name" value="RmlC_Cupin_sf"/>
</dbReference>
<evidence type="ECO:0000313" key="2">
    <source>
        <dbReference type="EMBL" id="GAA3819824.1"/>
    </source>
</evidence>
<organism evidence="2 3">
    <name type="scientific">Nocardioides panacisoli</name>
    <dbReference type="NCBI Taxonomy" id="627624"/>
    <lineage>
        <taxon>Bacteria</taxon>
        <taxon>Bacillati</taxon>
        <taxon>Actinomycetota</taxon>
        <taxon>Actinomycetes</taxon>
        <taxon>Propionibacteriales</taxon>
        <taxon>Nocardioidaceae</taxon>
        <taxon>Nocardioides</taxon>
    </lineage>
</organism>
<dbReference type="SUPFAM" id="SSF51182">
    <property type="entry name" value="RmlC-like cupins"/>
    <property type="match status" value="1"/>
</dbReference>
<dbReference type="Gene3D" id="2.60.120.10">
    <property type="entry name" value="Jelly Rolls"/>
    <property type="match status" value="1"/>
</dbReference>
<dbReference type="Proteomes" id="UP001501821">
    <property type="component" value="Unassembled WGS sequence"/>
</dbReference>
<keyword evidence="3" id="KW-1185">Reference proteome</keyword>
<reference evidence="3" key="1">
    <citation type="journal article" date="2019" name="Int. J. Syst. Evol. Microbiol.">
        <title>The Global Catalogue of Microorganisms (GCM) 10K type strain sequencing project: providing services to taxonomists for standard genome sequencing and annotation.</title>
        <authorList>
            <consortium name="The Broad Institute Genomics Platform"/>
            <consortium name="The Broad Institute Genome Sequencing Center for Infectious Disease"/>
            <person name="Wu L."/>
            <person name="Ma J."/>
        </authorList>
    </citation>
    <scope>NUCLEOTIDE SEQUENCE [LARGE SCALE GENOMIC DNA]</scope>
    <source>
        <strain evidence="3">JCM 16953</strain>
    </source>
</reference>
<dbReference type="EMBL" id="BAABAH010000006">
    <property type="protein sequence ID" value="GAA3819824.1"/>
    <property type="molecule type" value="Genomic_DNA"/>
</dbReference>
<gene>
    <name evidence="2" type="ORF">GCM10022242_21900</name>
</gene>
<proteinExistence type="predicted"/>
<name>A0ABP7IJ52_9ACTN</name>